<proteinExistence type="predicted"/>
<dbReference type="STRING" id="398512.Bccel_3039"/>
<name>A0A0L6JPR5_9FIRM</name>
<accession>A0A0L6JPR5</accession>
<dbReference type="eggNOG" id="ENOG5032W09">
    <property type="taxonomic scope" value="Bacteria"/>
</dbReference>
<reference evidence="2" key="1">
    <citation type="submission" date="2015-07" db="EMBL/GenBank/DDBJ databases">
        <title>Near-Complete Genome Sequence of the Cellulolytic Bacterium Bacteroides (Pseudobacteroides) cellulosolvens ATCC 35603.</title>
        <authorList>
            <person name="Dassa B."/>
            <person name="Utturkar S.M."/>
            <person name="Klingeman D.M."/>
            <person name="Hurt R.A."/>
            <person name="Keller M."/>
            <person name="Xu J."/>
            <person name="Reddy Y.H.K."/>
            <person name="Borovok I."/>
            <person name="Grinberg I.R."/>
            <person name="Lamed R."/>
            <person name="Zhivin O."/>
            <person name="Bayer E.A."/>
            <person name="Brown S.D."/>
        </authorList>
    </citation>
    <scope>NUCLEOTIDE SEQUENCE [LARGE SCALE GENOMIC DNA]</scope>
    <source>
        <strain evidence="2">DSM 2933</strain>
    </source>
</reference>
<dbReference type="EMBL" id="LGTC01000001">
    <property type="protein sequence ID" value="KNY27768.1"/>
    <property type="molecule type" value="Genomic_DNA"/>
</dbReference>
<dbReference type="PATRIC" id="fig|398512.5.peg.3188"/>
<gene>
    <name evidence="1" type="ORF">Bccel_3039</name>
</gene>
<organism evidence="1 2">
    <name type="scientific">Pseudobacteroides cellulosolvens ATCC 35603 = DSM 2933</name>
    <dbReference type="NCBI Taxonomy" id="398512"/>
    <lineage>
        <taxon>Bacteria</taxon>
        <taxon>Bacillati</taxon>
        <taxon>Bacillota</taxon>
        <taxon>Clostridia</taxon>
        <taxon>Eubacteriales</taxon>
        <taxon>Oscillospiraceae</taxon>
        <taxon>Pseudobacteroides</taxon>
    </lineage>
</organism>
<evidence type="ECO:0000313" key="2">
    <source>
        <dbReference type="Proteomes" id="UP000036923"/>
    </source>
</evidence>
<evidence type="ECO:0000313" key="1">
    <source>
        <dbReference type="EMBL" id="KNY27768.1"/>
    </source>
</evidence>
<dbReference type="OrthoDB" id="1797662at2"/>
<dbReference type="RefSeq" id="WP_028308377.1">
    <property type="nucleotide sequence ID" value="NZ_JQKC01000062.1"/>
</dbReference>
<keyword evidence="2" id="KW-1185">Reference proteome</keyword>
<sequence>MPDSRPNPNIWGNIITCGEIAIGIYEIVGEYKKGLMMPKKMAEEILPQTVIDMAQKDGENLCFTDELSSSIVADELIEQGIVTDPEFIARQEALKQLDDAGMDTGFETFNEIDFELEIER</sequence>
<dbReference type="Proteomes" id="UP000036923">
    <property type="component" value="Unassembled WGS sequence"/>
</dbReference>
<protein>
    <submittedName>
        <fullName evidence="1">Uncharacterized protein</fullName>
    </submittedName>
</protein>
<comment type="caution">
    <text evidence="1">The sequence shown here is derived from an EMBL/GenBank/DDBJ whole genome shotgun (WGS) entry which is preliminary data.</text>
</comment>
<dbReference type="AlphaFoldDB" id="A0A0L6JPR5"/>